<evidence type="ECO:0000256" key="4">
    <source>
        <dbReference type="ARBA" id="ARBA00022692"/>
    </source>
</evidence>
<gene>
    <name evidence="8" type="ORF">ABT404_36145</name>
</gene>
<evidence type="ECO:0000256" key="7">
    <source>
        <dbReference type="SAM" id="Phobius"/>
    </source>
</evidence>
<dbReference type="InterPro" id="IPR036259">
    <property type="entry name" value="MFS_trans_sf"/>
</dbReference>
<evidence type="ECO:0000256" key="5">
    <source>
        <dbReference type="ARBA" id="ARBA00022989"/>
    </source>
</evidence>
<accession>A0ABV1X764</accession>
<feature type="transmembrane region" description="Helical" evidence="7">
    <location>
        <begin position="6"/>
        <end position="27"/>
    </location>
</feature>
<keyword evidence="3" id="KW-1003">Cell membrane</keyword>
<sequence length="369" mass="38906">VAAAGAGWVFAFNAASYLGIAAVLLLWRRPAAAAVPPAGNEGLLAALYAGRRYVWNAPGVRRILLRTLLFIPGGAALWALLPLTASRSLGLGSGGYGLLLGAVGIGAVGGAFLLPRARRLLGANGTLAAGALMFAAVLAVLATVRVPWLVALALLPAGLAWIAVLSTLNAAVQTRLPGWVRARGLAVYLLVFQGGQALAAPLWGAVADWLGLSACLLIAGGAMLLSAASVRRWPLRDAEGINPAPSDHWPAPPLVFEPGAADGPVLVSVVYRVPAQRRTEFTERMHRVARSRRRTGALSWGLYQDGHDPERFVENYLVSSWAEHQAQHHVRLTATDRRFEEEARALLTPGTAPEVTHAFDTTAGPAVRP</sequence>
<dbReference type="PANTHER" id="PTHR23513:SF11">
    <property type="entry name" value="STAPHYLOFERRIN A TRANSPORTER"/>
    <property type="match status" value="1"/>
</dbReference>
<dbReference type="EMBL" id="JBEPEK010000371">
    <property type="protein sequence ID" value="MER7184837.1"/>
    <property type="molecule type" value="Genomic_DNA"/>
</dbReference>
<keyword evidence="4 7" id="KW-0812">Transmembrane</keyword>
<dbReference type="InterPro" id="IPR010290">
    <property type="entry name" value="TM_effector"/>
</dbReference>
<dbReference type="Pfam" id="PF05977">
    <property type="entry name" value="MFS_3"/>
    <property type="match status" value="1"/>
</dbReference>
<protein>
    <submittedName>
        <fullName evidence="8">MFS transporter</fullName>
    </submittedName>
</protein>
<evidence type="ECO:0000256" key="1">
    <source>
        <dbReference type="ARBA" id="ARBA00004651"/>
    </source>
</evidence>
<evidence type="ECO:0000313" key="8">
    <source>
        <dbReference type="EMBL" id="MER7184837.1"/>
    </source>
</evidence>
<organism evidence="8 9">
    <name type="scientific">Streptomyces hyaluromycini</name>
    <dbReference type="NCBI Taxonomy" id="1377993"/>
    <lineage>
        <taxon>Bacteria</taxon>
        <taxon>Bacillati</taxon>
        <taxon>Actinomycetota</taxon>
        <taxon>Actinomycetes</taxon>
        <taxon>Kitasatosporales</taxon>
        <taxon>Streptomycetaceae</taxon>
        <taxon>Streptomyces</taxon>
    </lineage>
</organism>
<feature type="transmembrane region" description="Helical" evidence="7">
    <location>
        <begin position="63"/>
        <end position="81"/>
    </location>
</feature>
<feature type="transmembrane region" description="Helical" evidence="7">
    <location>
        <begin position="93"/>
        <end position="114"/>
    </location>
</feature>
<feature type="transmembrane region" description="Helical" evidence="7">
    <location>
        <begin position="121"/>
        <end position="142"/>
    </location>
</feature>
<dbReference type="RefSeq" id="WP_350787277.1">
    <property type="nucleotide sequence ID" value="NZ_JBEPEK010000371.1"/>
</dbReference>
<proteinExistence type="predicted"/>
<feature type="transmembrane region" description="Helical" evidence="7">
    <location>
        <begin position="184"/>
        <end position="203"/>
    </location>
</feature>
<reference evidence="8 9" key="1">
    <citation type="submission" date="2024-06" db="EMBL/GenBank/DDBJ databases">
        <title>The Natural Products Discovery Center: Release of the First 8490 Sequenced Strains for Exploring Actinobacteria Biosynthetic Diversity.</title>
        <authorList>
            <person name="Kalkreuter E."/>
            <person name="Kautsar S.A."/>
            <person name="Yang D."/>
            <person name="Bader C.D."/>
            <person name="Teijaro C.N."/>
            <person name="Fluegel L."/>
            <person name="Davis C.M."/>
            <person name="Simpson J.R."/>
            <person name="Lauterbach L."/>
            <person name="Steele A.D."/>
            <person name="Gui C."/>
            <person name="Meng S."/>
            <person name="Li G."/>
            <person name="Viehrig K."/>
            <person name="Ye F."/>
            <person name="Su P."/>
            <person name="Kiefer A.F."/>
            <person name="Nichols A."/>
            <person name="Cepeda A.J."/>
            <person name="Yan W."/>
            <person name="Fan B."/>
            <person name="Jiang Y."/>
            <person name="Adhikari A."/>
            <person name="Zheng C.-J."/>
            <person name="Schuster L."/>
            <person name="Cowan T.M."/>
            <person name="Smanski M.J."/>
            <person name="Chevrette M.G."/>
            <person name="De Carvalho L.P.S."/>
            <person name="Shen B."/>
        </authorList>
    </citation>
    <scope>NUCLEOTIDE SEQUENCE [LARGE SCALE GENOMIC DNA]</scope>
    <source>
        <strain evidence="8 9">NPDC000234</strain>
    </source>
</reference>
<feature type="transmembrane region" description="Helical" evidence="7">
    <location>
        <begin position="209"/>
        <end position="228"/>
    </location>
</feature>
<feature type="non-terminal residue" evidence="8">
    <location>
        <position position="1"/>
    </location>
</feature>
<dbReference type="Proteomes" id="UP001474181">
    <property type="component" value="Unassembled WGS sequence"/>
</dbReference>
<feature type="transmembrane region" description="Helical" evidence="7">
    <location>
        <begin position="148"/>
        <end position="172"/>
    </location>
</feature>
<keyword evidence="9" id="KW-1185">Reference proteome</keyword>
<dbReference type="Gene3D" id="1.20.1250.20">
    <property type="entry name" value="MFS general substrate transporter like domains"/>
    <property type="match status" value="1"/>
</dbReference>
<keyword evidence="5 7" id="KW-1133">Transmembrane helix</keyword>
<dbReference type="SUPFAM" id="SSF103473">
    <property type="entry name" value="MFS general substrate transporter"/>
    <property type="match status" value="1"/>
</dbReference>
<evidence type="ECO:0000256" key="6">
    <source>
        <dbReference type="ARBA" id="ARBA00023136"/>
    </source>
</evidence>
<keyword evidence="2" id="KW-0813">Transport</keyword>
<evidence type="ECO:0000256" key="3">
    <source>
        <dbReference type="ARBA" id="ARBA00022475"/>
    </source>
</evidence>
<comment type="caution">
    <text evidence="8">The sequence shown here is derived from an EMBL/GenBank/DDBJ whole genome shotgun (WGS) entry which is preliminary data.</text>
</comment>
<dbReference type="PANTHER" id="PTHR23513">
    <property type="entry name" value="INTEGRAL MEMBRANE EFFLUX PROTEIN-RELATED"/>
    <property type="match status" value="1"/>
</dbReference>
<evidence type="ECO:0000256" key="2">
    <source>
        <dbReference type="ARBA" id="ARBA00022448"/>
    </source>
</evidence>
<name>A0ABV1X764_9ACTN</name>
<comment type="subcellular location">
    <subcellularLocation>
        <location evidence="1">Cell membrane</location>
        <topology evidence="1">Multi-pass membrane protein</topology>
    </subcellularLocation>
</comment>
<keyword evidence="6 7" id="KW-0472">Membrane</keyword>
<evidence type="ECO:0000313" key="9">
    <source>
        <dbReference type="Proteomes" id="UP001474181"/>
    </source>
</evidence>